<keyword evidence="2" id="KW-1185">Reference proteome</keyword>
<sequence>MLHVVIRPPVRALGKLALPRKTMETELLPNKSRVRASGAAVPGVGYDWLMMTIKPEMVIAVSLVFVGST</sequence>
<reference evidence="1 2" key="2">
    <citation type="submission" date="2018-11" db="EMBL/GenBank/DDBJ databases">
        <authorList>
            <consortium name="Pathogen Informatics"/>
        </authorList>
    </citation>
    <scope>NUCLEOTIDE SEQUENCE [LARGE SCALE GENOMIC DNA]</scope>
    <source>
        <strain evidence="1 2">NST_G2</strain>
    </source>
</reference>
<evidence type="ECO:0000313" key="3">
    <source>
        <dbReference type="WBParaSite" id="SSLN_0001037801-mRNA-1"/>
    </source>
</evidence>
<accession>A0A183T0K7</accession>
<dbReference type="AlphaFoldDB" id="A0A183T0K7"/>
<evidence type="ECO:0000313" key="1">
    <source>
        <dbReference type="EMBL" id="VDL96390.1"/>
    </source>
</evidence>
<dbReference type="Proteomes" id="UP000275846">
    <property type="component" value="Unassembled WGS sequence"/>
</dbReference>
<reference evidence="3" key="1">
    <citation type="submission" date="2016-06" db="UniProtKB">
        <authorList>
            <consortium name="WormBaseParasite"/>
        </authorList>
    </citation>
    <scope>IDENTIFICATION</scope>
</reference>
<protein>
    <submittedName>
        <fullName evidence="1 3">Uncharacterized protein</fullName>
    </submittedName>
</protein>
<organism evidence="3">
    <name type="scientific">Schistocephalus solidus</name>
    <name type="common">Tapeworm</name>
    <dbReference type="NCBI Taxonomy" id="70667"/>
    <lineage>
        <taxon>Eukaryota</taxon>
        <taxon>Metazoa</taxon>
        <taxon>Spiralia</taxon>
        <taxon>Lophotrochozoa</taxon>
        <taxon>Platyhelminthes</taxon>
        <taxon>Cestoda</taxon>
        <taxon>Eucestoda</taxon>
        <taxon>Diphyllobothriidea</taxon>
        <taxon>Diphyllobothriidae</taxon>
        <taxon>Schistocephalus</taxon>
    </lineage>
</organism>
<dbReference type="WBParaSite" id="SSLN_0001037801-mRNA-1">
    <property type="protein sequence ID" value="SSLN_0001037801-mRNA-1"/>
    <property type="gene ID" value="SSLN_0001037801"/>
</dbReference>
<dbReference type="EMBL" id="UYSU01035595">
    <property type="protein sequence ID" value="VDL96390.1"/>
    <property type="molecule type" value="Genomic_DNA"/>
</dbReference>
<name>A0A183T0K7_SCHSO</name>
<gene>
    <name evidence="1" type="ORF">SSLN_LOCUS10005</name>
</gene>
<proteinExistence type="predicted"/>
<evidence type="ECO:0000313" key="2">
    <source>
        <dbReference type="Proteomes" id="UP000275846"/>
    </source>
</evidence>